<comment type="subcellular location">
    <subcellularLocation>
        <location evidence="1">Nucleus</location>
    </subcellularLocation>
</comment>
<feature type="compositionally biased region" description="Gly residues" evidence="6">
    <location>
        <begin position="387"/>
        <end position="402"/>
    </location>
</feature>
<dbReference type="PANTHER" id="PTHR13556:SF2">
    <property type="entry name" value="TRANSCRIPTIONAL ADAPTER 3"/>
    <property type="match status" value="1"/>
</dbReference>
<dbReference type="AlphaFoldDB" id="A0A4Y7PXT1"/>
<feature type="compositionally biased region" description="Pro residues" evidence="6">
    <location>
        <begin position="97"/>
        <end position="114"/>
    </location>
</feature>
<keyword evidence="8" id="KW-1185">Reference proteome</keyword>
<dbReference type="VEuPathDB" id="FungiDB:BD410DRAFT_386557"/>
<keyword evidence="5" id="KW-0539">Nucleus</keyword>
<proteinExistence type="inferred from homology"/>
<dbReference type="Pfam" id="PF10198">
    <property type="entry name" value="Ada3"/>
    <property type="match status" value="1"/>
</dbReference>
<organism evidence="7 8">
    <name type="scientific">Rickenella mellea</name>
    <dbReference type="NCBI Taxonomy" id="50990"/>
    <lineage>
        <taxon>Eukaryota</taxon>
        <taxon>Fungi</taxon>
        <taxon>Dikarya</taxon>
        <taxon>Basidiomycota</taxon>
        <taxon>Agaricomycotina</taxon>
        <taxon>Agaricomycetes</taxon>
        <taxon>Hymenochaetales</taxon>
        <taxon>Rickenellaceae</taxon>
        <taxon>Rickenella</taxon>
    </lineage>
</organism>
<comment type="similarity">
    <text evidence="2">Belongs to the NGG1 family.</text>
</comment>
<evidence type="ECO:0000256" key="2">
    <source>
        <dbReference type="ARBA" id="ARBA00005330"/>
    </source>
</evidence>
<name>A0A4Y7PXT1_9AGAM</name>
<dbReference type="InterPro" id="IPR019340">
    <property type="entry name" value="Histone_AcTrfase_su3"/>
</dbReference>
<evidence type="ECO:0000256" key="4">
    <source>
        <dbReference type="ARBA" id="ARBA00023163"/>
    </source>
</evidence>
<dbReference type="STRING" id="50990.A0A4Y7PXT1"/>
<sequence>MSSTYKAPSSSASLNLSLAVPSPLSKASSEIRKFSKKKDKDKKRKRDLEESDGDESQRPRKFSPHPPSVVKEPHHHKPSKLNNTHKASNAPDWSLPPSHPLIPPRPPIPPPPVAGPSKAVEVTEDFSKQKAPPQVPVTTFYASIEPWIRGIREEDVGWLEYTADEDEPYLIPNLGRHYTEVWEEEDIALYGAVMDLHPPRSQGGAQTAKWDPSTMGEADLVTDKGNGPVTERLVSALLPAPQMAVWKNIKEAEDAFEVKQGAAGSGAAGGTSKEKGTVADFEERVRETARFHGLLEGEPDFSQTLDDSISTALRQAQRSLRHVIATNKARKARLAEIARDRLAYQEYVECRETVDANISAMYTKLQKKDGPKIGKKKKAAKADPLNGGSGGGANGNGNGGMNGTPVPVPPPLPNPASLGLGPDDDQKLVVPDALRGLVETRRKWVDMIGGAFEGQQEDSPGRIWGVPQTSVFNGVDEQVREELNFAFGPDRERDRERDRDRDRARMEGQQRTQLDGADEERGG</sequence>
<dbReference type="GO" id="GO:0003713">
    <property type="term" value="F:transcription coactivator activity"/>
    <property type="evidence" value="ECO:0007669"/>
    <property type="project" value="TreeGrafter"/>
</dbReference>
<evidence type="ECO:0000256" key="6">
    <source>
        <dbReference type="SAM" id="MobiDB-lite"/>
    </source>
</evidence>
<dbReference type="GO" id="GO:0006357">
    <property type="term" value="P:regulation of transcription by RNA polymerase II"/>
    <property type="evidence" value="ECO:0007669"/>
    <property type="project" value="TreeGrafter"/>
</dbReference>
<gene>
    <name evidence="7" type="ORF">BD410DRAFT_386557</name>
</gene>
<feature type="region of interest" description="Disordered" evidence="6">
    <location>
        <begin position="1"/>
        <end position="131"/>
    </location>
</feature>
<protein>
    <submittedName>
        <fullName evidence="7">Uncharacterized protein</fullName>
    </submittedName>
</protein>
<feature type="compositionally biased region" description="Low complexity" evidence="6">
    <location>
        <begin position="1"/>
        <end position="25"/>
    </location>
</feature>
<evidence type="ECO:0000256" key="1">
    <source>
        <dbReference type="ARBA" id="ARBA00004123"/>
    </source>
</evidence>
<reference evidence="7 8" key="1">
    <citation type="submission" date="2018-06" db="EMBL/GenBank/DDBJ databases">
        <title>A transcriptomic atlas of mushroom development highlights an independent origin of complex multicellularity.</title>
        <authorList>
            <consortium name="DOE Joint Genome Institute"/>
            <person name="Krizsan K."/>
            <person name="Almasi E."/>
            <person name="Merenyi Z."/>
            <person name="Sahu N."/>
            <person name="Viragh M."/>
            <person name="Koszo T."/>
            <person name="Mondo S."/>
            <person name="Kiss B."/>
            <person name="Balint B."/>
            <person name="Kues U."/>
            <person name="Barry K."/>
            <person name="Hegedus J.C."/>
            <person name="Henrissat B."/>
            <person name="Johnson J."/>
            <person name="Lipzen A."/>
            <person name="Ohm R."/>
            <person name="Nagy I."/>
            <person name="Pangilinan J."/>
            <person name="Yan J."/>
            <person name="Xiong Y."/>
            <person name="Grigoriev I.V."/>
            <person name="Hibbett D.S."/>
            <person name="Nagy L.G."/>
        </authorList>
    </citation>
    <scope>NUCLEOTIDE SEQUENCE [LARGE SCALE GENOMIC DNA]</scope>
    <source>
        <strain evidence="7 8">SZMC22713</strain>
    </source>
</reference>
<feature type="compositionally biased region" description="Basic residues" evidence="6">
    <location>
        <begin position="34"/>
        <end position="45"/>
    </location>
</feature>
<dbReference type="PANTHER" id="PTHR13556">
    <property type="entry name" value="TRANSCRIPTIONAL ADAPTER 3-RELATED"/>
    <property type="match status" value="1"/>
</dbReference>
<keyword evidence="3" id="KW-0805">Transcription regulation</keyword>
<dbReference type="OrthoDB" id="1232at2759"/>
<dbReference type="GO" id="GO:0000124">
    <property type="term" value="C:SAGA complex"/>
    <property type="evidence" value="ECO:0007669"/>
    <property type="project" value="TreeGrafter"/>
</dbReference>
<feature type="compositionally biased region" description="Basic and acidic residues" evidence="6">
    <location>
        <begin position="482"/>
        <end position="508"/>
    </location>
</feature>
<evidence type="ECO:0000313" key="8">
    <source>
        <dbReference type="Proteomes" id="UP000294933"/>
    </source>
</evidence>
<evidence type="ECO:0000313" key="7">
    <source>
        <dbReference type="EMBL" id="TDL20217.1"/>
    </source>
</evidence>
<feature type="region of interest" description="Disordered" evidence="6">
    <location>
        <begin position="482"/>
        <end position="523"/>
    </location>
</feature>
<accession>A0A4Y7PXT1</accession>
<evidence type="ECO:0000256" key="5">
    <source>
        <dbReference type="ARBA" id="ARBA00023242"/>
    </source>
</evidence>
<feature type="region of interest" description="Disordered" evidence="6">
    <location>
        <begin position="365"/>
        <end position="427"/>
    </location>
</feature>
<dbReference type="GO" id="GO:0005634">
    <property type="term" value="C:nucleus"/>
    <property type="evidence" value="ECO:0007669"/>
    <property type="project" value="UniProtKB-SubCell"/>
</dbReference>
<dbReference type="Proteomes" id="UP000294933">
    <property type="component" value="Unassembled WGS sequence"/>
</dbReference>
<evidence type="ECO:0000256" key="3">
    <source>
        <dbReference type="ARBA" id="ARBA00023015"/>
    </source>
</evidence>
<dbReference type="EMBL" id="ML170190">
    <property type="protein sequence ID" value="TDL20217.1"/>
    <property type="molecule type" value="Genomic_DNA"/>
</dbReference>
<keyword evidence="4" id="KW-0804">Transcription</keyword>